<dbReference type="InterPro" id="IPR043129">
    <property type="entry name" value="ATPase_NBD"/>
</dbReference>
<evidence type="ECO:0000313" key="2">
    <source>
        <dbReference type="EMBL" id="CAK9194997.1"/>
    </source>
</evidence>
<dbReference type="PRINTS" id="PR00190">
    <property type="entry name" value="ACTIN"/>
</dbReference>
<name>A0ABP0TFU1_9BRYO</name>
<dbReference type="SUPFAM" id="SSF53067">
    <property type="entry name" value="Actin-like ATPase domain"/>
    <property type="match status" value="2"/>
</dbReference>
<dbReference type="Proteomes" id="UP001497512">
    <property type="component" value="Chromosome 10"/>
</dbReference>
<gene>
    <name evidence="2" type="ORF">CSSPTR1EN2_LOCUS2804</name>
</gene>
<keyword evidence="3" id="KW-1185">Reference proteome</keyword>
<organism evidence="2 3">
    <name type="scientific">Sphagnum troendelagicum</name>
    <dbReference type="NCBI Taxonomy" id="128251"/>
    <lineage>
        <taxon>Eukaryota</taxon>
        <taxon>Viridiplantae</taxon>
        <taxon>Streptophyta</taxon>
        <taxon>Embryophyta</taxon>
        <taxon>Bryophyta</taxon>
        <taxon>Sphagnophytina</taxon>
        <taxon>Sphagnopsida</taxon>
        <taxon>Sphagnales</taxon>
        <taxon>Sphagnaceae</taxon>
        <taxon>Sphagnum</taxon>
    </lineage>
</organism>
<dbReference type="Pfam" id="PF00022">
    <property type="entry name" value="Actin"/>
    <property type="match status" value="1"/>
</dbReference>
<dbReference type="InterPro" id="IPR004000">
    <property type="entry name" value="Actin"/>
</dbReference>
<dbReference type="CDD" id="cd10209">
    <property type="entry name" value="ASKHA_NBD_AtARP7-like"/>
    <property type="match status" value="1"/>
</dbReference>
<dbReference type="SMART" id="SM00268">
    <property type="entry name" value="ACTIN"/>
    <property type="match status" value="1"/>
</dbReference>
<evidence type="ECO:0008006" key="4">
    <source>
        <dbReference type="Google" id="ProtNLM"/>
    </source>
</evidence>
<dbReference type="Gene3D" id="3.30.420.40">
    <property type="match status" value="2"/>
</dbReference>
<protein>
    <recommendedName>
        <fullName evidence="4">Actin-related protein 7</fullName>
    </recommendedName>
</protein>
<accession>A0ABP0TFU1</accession>
<sequence length="370" mass="40716">MEAAVVDSGSLYLKAGLAYPDQDPSLILPTIMTRVADDKLDIANGATKQKKAGAIGEIVHPVERGMITDWDAMEDLWHYVFYTGLNWEAGNEGQLLITEPLLTPKLARERMVQTMFETFNVGGLYAVEQAVLSLYAVGRITGVAVDIGHGKIDIAPVWEGAIQHSAVKRFELGGQDLTALLARQLSESNPNVSLDLSTVQMLKEKYAEVPEDQSDYDSSAEACPFVEHTLPDGQVISIGRERYTVGEALYRPSILGTEEDGITEQLLRCLSLCYPPENQRQLIENIVLCGGTSSMTGLDTRFHKEAVLLANPSVRPSLIKPPEYMPENTMRNSAWMGGAILAKVVFPQNQHITKAEYDEAGPPIVHRKCF</sequence>
<reference evidence="2" key="1">
    <citation type="submission" date="2024-02" db="EMBL/GenBank/DDBJ databases">
        <authorList>
            <consortium name="ELIXIR-Norway"/>
            <consortium name="Elixir Norway"/>
        </authorList>
    </citation>
    <scope>NUCLEOTIDE SEQUENCE</scope>
</reference>
<dbReference type="PANTHER" id="PTHR11937">
    <property type="entry name" value="ACTIN"/>
    <property type="match status" value="1"/>
</dbReference>
<evidence type="ECO:0000256" key="1">
    <source>
        <dbReference type="RuleBase" id="RU000487"/>
    </source>
</evidence>
<dbReference type="EMBL" id="OZ019902">
    <property type="protein sequence ID" value="CAK9194997.1"/>
    <property type="molecule type" value="Genomic_DNA"/>
</dbReference>
<dbReference type="Gene3D" id="3.90.640.10">
    <property type="entry name" value="Actin, Chain A, domain 4"/>
    <property type="match status" value="1"/>
</dbReference>
<comment type="similarity">
    <text evidence="1">Belongs to the actin family.</text>
</comment>
<evidence type="ECO:0000313" key="3">
    <source>
        <dbReference type="Proteomes" id="UP001497512"/>
    </source>
</evidence>
<proteinExistence type="inferred from homology"/>